<dbReference type="PROSITE" id="PS00573">
    <property type="entry name" value="PYRIDINE_REDOX_2"/>
    <property type="match status" value="1"/>
</dbReference>
<comment type="catalytic activity">
    <reaction evidence="7">
        <text>[thioredoxin]-dithiol + NADP(+) = [thioredoxin]-disulfide + NADPH + H(+)</text>
        <dbReference type="Rhea" id="RHEA:20345"/>
        <dbReference type="Rhea" id="RHEA-COMP:10698"/>
        <dbReference type="Rhea" id="RHEA-COMP:10700"/>
        <dbReference type="ChEBI" id="CHEBI:15378"/>
        <dbReference type="ChEBI" id="CHEBI:29950"/>
        <dbReference type="ChEBI" id="CHEBI:50058"/>
        <dbReference type="ChEBI" id="CHEBI:57783"/>
        <dbReference type="ChEBI" id="CHEBI:58349"/>
        <dbReference type="EC" id="1.8.1.9"/>
    </reaction>
</comment>
<comment type="similarity">
    <text evidence="1 7">Belongs to the class-II pyridine nucleotide-disulfide oxidoreductase family.</text>
</comment>
<dbReference type="EC" id="1.8.1.9" evidence="7"/>
<dbReference type="RefSeq" id="WP_008621000.1">
    <property type="nucleotide sequence ID" value="NZ_CABMOJ010000033.1"/>
</dbReference>
<dbReference type="GO" id="GO:0019430">
    <property type="term" value="P:removal of superoxide radicals"/>
    <property type="evidence" value="ECO:0007669"/>
    <property type="project" value="UniProtKB-UniRule"/>
</dbReference>
<evidence type="ECO:0000256" key="5">
    <source>
        <dbReference type="ARBA" id="ARBA00023157"/>
    </source>
</evidence>
<dbReference type="EMBL" id="CACRUT010000014">
    <property type="protein sequence ID" value="VYU14054.1"/>
    <property type="molecule type" value="Genomic_DNA"/>
</dbReference>
<keyword evidence="4 7" id="KW-0560">Oxidoreductase</keyword>
<dbReference type="Pfam" id="PF07992">
    <property type="entry name" value="Pyr_redox_2"/>
    <property type="match status" value="1"/>
</dbReference>
<dbReference type="SUPFAM" id="SSF51905">
    <property type="entry name" value="FAD/NAD(P)-binding domain"/>
    <property type="match status" value="1"/>
</dbReference>
<gene>
    <name evidence="10" type="primary">trxB</name>
    <name evidence="10" type="ORF">PCLFYP37_02017</name>
</gene>
<dbReference type="InterPro" id="IPR036188">
    <property type="entry name" value="FAD/NAD-bd_sf"/>
</dbReference>
<keyword evidence="5" id="KW-1015">Disulfide bond</keyword>
<dbReference type="PRINTS" id="PR00368">
    <property type="entry name" value="FADPNR"/>
</dbReference>
<proteinExistence type="inferred from homology"/>
<keyword evidence="6 7" id="KW-0676">Redox-active center</keyword>
<dbReference type="InterPro" id="IPR050097">
    <property type="entry name" value="Ferredoxin-NADP_redctase_2"/>
</dbReference>
<organism evidence="10">
    <name type="scientific">Paraprevotella clara</name>
    <dbReference type="NCBI Taxonomy" id="454154"/>
    <lineage>
        <taxon>Bacteria</taxon>
        <taxon>Pseudomonadati</taxon>
        <taxon>Bacteroidota</taxon>
        <taxon>Bacteroidia</taxon>
        <taxon>Bacteroidales</taxon>
        <taxon>Prevotellaceae</taxon>
        <taxon>Paraprevotella</taxon>
    </lineage>
</organism>
<comment type="cofactor">
    <cofactor evidence="8">
        <name>FAD</name>
        <dbReference type="ChEBI" id="CHEBI:57692"/>
    </cofactor>
    <text evidence="8">Binds 1 FAD per subunit.</text>
</comment>
<dbReference type="GO" id="GO:0004791">
    <property type="term" value="F:thioredoxin-disulfide reductase (NADPH) activity"/>
    <property type="evidence" value="ECO:0007669"/>
    <property type="project" value="UniProtKB-UniRule"/>
</dbReference>
<evidence type="ECO:0000256" key="2">
    <source>
        <dbReference type="ARBA" id="ARBA00022630"/>
    </source>
</evidence>
<dbReference type="NCBIfam" id="TIGR01292">
    <property type="entry name" value="TRX_reduct"/>
    <property type="match status" value="1"/>
</dbReference>
<evidence type="ECO:0000313" key="10">
    <source>
        <dbReference type="EMBL" id="VYU14054.1"/>
    </source>
</evidence>
<evidence type="ECO:0000256" key="8">
    <source>
        <dbReference type="RuleBase" id="RU003881"/>
    </source>
</evidence>
<dbReference type="PANTHER" id="PTHR48105">
    <property type="entry name" value="THIOREDOXIN REDUCTASE 1-RELATED-RELATED"/>
    <property type="match status" value="1"/>
</dbReference>
<keyword evidence="8" id="KW-0521">NADP</keyword>
<dbReference type="AlphaFoldDB" id="A0A6N3CFC2"/>
<name>A0A6N3CFC2_9BACT</name>
<evidence type="ECO:0000259" key="9">
    <source>
        <dbReference type="Pfam" id="PF07992"/>
    </source>
</evidence>
<dbReference type="InterPro" id="IPR008255">
    <property type="entry name" value="Pyr_nucl-diS_OxRdtase_2_AS"/>
</dbReference>
<dbReference type="GeneID" id="93557867"/>
<evidence type="ECO:0000256" key="6">
    <source>
        <dbReference type="ARBA" id="ARBA00023284"/>
    </source>
</evidence>
<protein>
    <recommendedName>
        <fullName evidence="7">Thioredoxin reductase</fullName>
        <ecNumber evidence="7">1.8.1.9</ecNumber>
    </recommendedName>
</protein>
<accession>A0A6N3CFC2</accession>
<evidence type="ECO:0000256" key="7">
    <source>
        <dbReference type="RuleBase" id="RU003880"/>
    </source>
</evidence>
<feature type="domain" description="FAD/NAD(P)-binding" evidence="9">
    <location>
        <begin position="5"/>
        <end position="296"/>
    </location>
</feature>
<evidence type="ECO:0000256" key="4">
    <source>
        <dbReference type="ARBA" id="ARBA00023002"/>
    </source>
</evidence>
<sequence length="312" mass="33699">MEHIRCLIIGSGPAGYTAAIYAGRANLNPVLYEGIQPGGQLTTTTEVENFPGYPEGIAGPDLMEDLRKQAERFGTDIRNAIAIKADLSERPYKITFDNDSTVETDALIIATGATAKYLGLEDEKKYAGMGVSACATCDGFFYRKKTVAVVGGGDTACEEATYLAGLAAKVYLLVRKPFLRASKIMQERVLENPKIEVLFEHNAEGLFGENGVEGVHVVKRKGEADEQHYDIAIDGFFLAIGHKPNSDIFKPWVKTDETGYILTEGDSPRTGVPGVFAAGDVADPHYRQAITAAGSGCKAAIEAERYLAEHKL</sequence>
<dbReference type="InterPro" id="IPR005982">
    <property type="entry name" value="Thioredox_Rdtase"/>
</dbReference>
<evidence type="ECO:0000256" key="3">
    <source>
        <dbReference type="ARBA" id="ARBA00022827"/>
    </source>
</evidence>
<dbReference type="InterPro" id="IPR023753">
    <property type="entry name" value="FAD/NAD-binding_dom"/>
</dbReference>
<comment type="subunit">
    <text evidence="7">Homodimer.</text>
</comment>
<reference evidence="10" key="1">
    <citation type="submission" date="2019-11" db="EMBL/GenBank/DDBJ databases">
        <authorList>
            <person name="Feng L."/>
        </authorList>
    </citation>
    <scope>NUCLEOTIDE SEQUENCE</scope>
    <source>
        <strain evidence="10">PclaraLFYP37</strain>
    </source>
</reference>
<evidence type="ECO:0000256" key="1">
    <source>
        <dbReference type="ARBA" id="ARBA00009333"/>
    </source>
</evidence>
<dbReference type="Gene3D" id="3.50.50.60">
    <property type="entry name" value="FAD/NAD(P)-binding domain"/>
    <property type="match status" value="2"/>
</dbReference>
<dbReference type="GO" id="GO:0005737">
    <property type="term" value="C:cytoplasm"/>
    <property type="evidence" value="ECO:0007669"/>
    <property type="project" value="InterPro"/>
</dbReference>
<dbReference type="PRINTS" id="PR00469">
    <property type="entry name" value="PNDRDTASEII"/>
</dbReference>
<keyword evidence="2 7" id="KW-0285">Flavoprotein</keyword>
<keyword evidence="3 7" id="KW-0274">FAD</keyword>